<dbReference type="InterPro" id="IPR008908">
    <property type="entry name" value="Sarcoglycan_alpha/epsilon"/>
</dbReference>
<dbReference type="eggNOG" id="KOG4482">
    <property type="taxonomic scope" value="Eukaryota"/>
</dbReference>
<dbReference type="Ensembl" id="ENSXMAT00000017393.2">
    <property type="protein sequence ID" value="ENSXMAP00000017369.2"/>
    <property type="gene ID" value="ENSXMAG00000017322.2"/>
</dbReference>
<dbReference type="GeneTree" id="ENSGT00390000005672"/>
<protein>
    <submittedName>
        <fullName evidence="6">Sarcoglycan, alpha</fullName>
    </submittedName>
</protein>
<evidence type="ECO:0000259" key="4">
    <source>
        <dbReference type="Pfam" id="PF05510"/>
    </source>
</evidence>
<evidence type="ECO:0000259" key="5">
    <source>
        <dbReference type="Pfam" id="PF20989"/>
    </source>
</evidence>
<reference evidence="7" key="1">
    <citation type="submission" date="2012-01" db="EMBL/GenBank/DDBJ databases">
        <authorList>
            <person name="Walter R."/>
            <person name="Schartl M."/>
            <person name="Warren W."/>
        </authorList>
    </citation>
    <scope>NUCLEOTIDE SEQUENCE [LARGE SCALE GENOMIC DNA]</scope>
    <source>
        <strain evidence="7">JP 163 A</strain>
    </source>
</reference>
<name>M4ASC4_XIPMA</name>
<dbReference type="GO" id="GO:0005509">
    <property type="term" value="F:calcium ion binding"/>
    <property type="evidence" value="ECO:0007669"/>
    <property type="project" value="InterPro"/>
</dbReference>
<dbReference type="HOGENOM" id="CLU_053258_1_0_1"/>
<keyword evidence="3" id="KW-1133">Transmembrane helix</keyword>
<accession>M4ASC4</accession>
<keyword evidence="3" id="KW-0812">Transmembrane</keyword>
<reference evidence="7" key="2">
    <citation type="journal article" date="2013" name="Nat. Genet.">
        <title>The genome of the platyfish, Xiphophorus maculatus, provides insights into evolutionary adaptation and several complex traits.</title>
        <authorList>
            <person name="Schartl M."/>
            <person name="Walter R.B."/>
            <person name="Shen Y."/>
            <person name="Garcia T."/>
            <person name="Catchen J."/>
            <person name="Amores A."/>
            <person name="Braasch I."/>
            <person name="Chalopin D."/>
            <person name="Volff J.N."/>
            <person name="Lesch K.P."/>
            <person name="Bisazza A."/>
            <person name="Minx P."/>
            <person name="Hillier L."/>
            <person name="Wilson R.K."/>
            <person name="Fuerstenberg S."/>
            <person name="Boore J."/>
            <person name="Searle S."/>
            <person name="Postlethwait J.H."/>
            <person name="Warren W.C."/>
        </authorList>
    </citation>
    <scope>NUCLEOTIDE SEQUENCE [LARGE SCALE GENOMIC DNA]</scope>
    <source>
        <strain evidence="7">JP 163 A</strain>
    </source>
</reference>
<dbReference type="GO" id="GO:0016012">
    <property type="term" value="C:sarcoglycan complex"/>
    <property type="evidence" value="ECO:0007669"/>
    <property type="project" value="InterPro"/>
</dbReference>
<evidence type="ECO:0000313" key="6">
    <source>
        <dbReference type="Ensembl" id="ENSXMAP00000017369.2"/>
    </source>
</evidence>
<dbReference type="Proteomes" id="UP000002852">
    <property type="component" value="Unassembled WGS sequence"/>
</dbReference>
<sequence length="435" mass="49417">MSEAKITLACGNSPLAPSAFGSVSQRPKTRWWDSGAGFSFHLCGISAEIKLTTSVGRLFTYEVMRETFQGYFDSYSLKLYTGVLHDDPMIFKCNQQYFPDLPEWLRFIQRHPSENGFLYGTPTSPGKTFIEIYAVNKNSYDTVRNLLVIKIYLTEKMLPYQAEFFIELREIEKVLPSSVQSEIKQDLQKLWNNEALEIVNITNALDRGGRVPLPLAGHYEGVYVKVGSKKYFSRCLQRVMTPEYQRQCAAGDKVKVPGECHFCKIPSNCITWCKTKLFDRTKMEPAPPAPTMGSGILEDGGYFDPPESPPSRDYFPDYIVSVIVPLIIAFLLCLLLAYILYGRREGVIQLYHQQTIHGNTEELRSMAAQRGVPPPLSTLPMFNSRTGERASPVQSDSIPLIMAQQSTRHSTLFTIYLTPGKWYISFVVFKVLLQW</sequence>
<feature type="domain" description="Sarcoglycan alpha/epsilon second" evidence="5">
    <location>
        <begin position="158"/>
        <end position="277"/>
    </location>
</feature>
<organism evidence="6 7">
    <name type="scientific">Xiphophorus maculatus</name>
    <name type="common">Southern platyfish</name>
    <name type="synonym">Platypoecilus maculatus</name>
    <dbReference type="NCBI Taxonomy" id="8083"/>
    <lineage>
        <taxon>Eukaryota</taxon>
        <taxon>Metazoa</taxon>
        <taxon>Chordata</taxon>
        <taxon>Craniata</taxon>
        <taxon>Vertebrata</taxon>
        <taxon>Euteleostomi</taxon>
        <taxon>Actinopterygii</taxon>
        <taxon>Neopterygii</taxon>
        <taxon>Teleostei</taxon>
        <taxon>Neoteleostei</taxon>
        <taxon>Acanthomorphata</taxon>
        <taxon>Ovalentaria</taxon>
        <taxon>Atherinomorphae</taxon>
        <taxon>Cyprinodontiformes</taxon>
        <taxon>Poeciliidae</taxon>
        <taxon>Poeciliinae</taxon>
        <taxon>Xiphophorus</taxon>
    </lineage>
</organism>
<dbReference type="InterPro" id="IPR048347">
    <property type="entry name" value="Sarcoglycan_C"/>
</dbReference>
<dbReference type="PANTHER" id="PTHR10132:SF16">
    <property type="entry name" value="ALPHA-SARCOGLYCAN"/>
    <property type="match status" value="1"/>
</dbReference>
<dbReference type="InterPro" id="IPR048346">
    <property type="entry name" value="Sarcoglycan_N"/>
</dbReference>
<dbReference type="AlphaFoldDB" id="M4ASC4"/>
<evidence type="ECO:0000313" key="7">
    <source>
        <dbReference type="Proteomes" id="UP000002852"/>
    </source>
</evidence>
<evidence type="ECO:0000256" key="1">
    <source>
        <dbReference type="ARBA" id="ARBA00004370"/>
    </source>
</evidence>
<proteinExistence type="predicted"/>
<dbReference type="InterPro" id="IPR015919">
    <property type="entry name" value="Cadherin-like_sf"/>
</dbReference>
<reference evidence="6" key="4">
    <citation type="submission" date="2025-09" db="UniProtKB">
        <authorList>
            <consortium name="Ensembl"/>
        </authorList>
    </citation>
    <scope>IDENTIFICATION</scope>
    <source>
        <strain evidence="6">JP 163 A</strain>
    </source>
</reference>
<dbReference type="Pfam" id="PF20989">
    <property type="entry name" value="Sarcoglycan_2_C"/>
    <property type="match status" value="1"/>
</dbReference>
<keyword evidence="2 3" id="KW-0472">Membrane</keyword>
<comment type="subcellular location">
    <subcellularLocation>
        <location evidence="1">Membrane</location>
    </subcellularLocation>
</comment>
<dbReference type="Pfam" id="PF05510">
    <property type="entry name" value="Sarcoglycan_2"/>
    <property type="match status" value="1"/>
</dbReference>
<dbReference type="FunCoup" id="M4ASC4">
    <property type="interactions" value="28"/>
</dbReference>
<dbReference type="PANTHER" id="PTHR10132">
    <property type="entry name" value="ALPHA-/EPSILON-SARCOGLYCAN FAMILY MEMBER"/>
    <property type="match status" value="1"/>
</dbReference>
<dbReference type="STRING" id="8083.ENSXMAP00000017369"/>
<dbReference type="SUPFAM" id="SSF49313">
    <property type="entry name" value="Cadherin-like"/>
    <property type="match status" value="1"/>
</dbReference>
<dbReference type="InParanoid" id="M4ASC4"/>
<feature type="transmembrane region" description="Helical" evidence="3">
    <location>
        <begin position="318"/>
        <end position="341"/>
    </location>
</feature>
<evidence type="ECO:0000256" key="3">
    <source>
        <dbReference type="SAM" id="Phobius"/>
    </source>
</evidence>
<keyword evidence="7" id="KW-1185">Reference proteome</keyword>
<reference evidence="6" key="3">
    <citation type="submission" date="2025-08" db="UniProtKB">
        <authorList>
            <consortium name="Ensembl"/>
        </authorList>
    </citation>
    <scope>IDENTIFICATION</scope>
    <source>
        <strain evidence="6">JP 163 A</strain>
    </source>
</reference>
<evidence type="ECO:0000256" key="2">
    <source>
        <dbReference type="ARBA" id="ARBA00023136"/>
    </source>
</evidence>
<feature type="domain" description="Sarcoglycan alpha/epsilon N-terminal" evidence="4">
    <location>
        <begin position="51"/>
        <end position="150"/>
    </location>
</feature>